<organism evidence="1 2">
    <name type="scientific">Bacillus spongiae</name>
    <dbReference type="NCBI Taxonomy" id="2683610"/>
    <lineage>
        <taxon>Bacteria</taxon>
        <taxon>Bacillati</taxon>
        <taxon>Bacillota</taxon>
        <taxon>Bacilli</taxon>
        <taxon>Bacillales</taxon>
        <taxon>Bacillaceae</taxon>
        <taxon>Bacillus</taxon>
    </lineage>
</organism>
<gene>
    <name evidence="1" type="ORF">WAK64_13010</name>
</gene>
<proteinExistence type="predicted"/>
<reference evidence="1 2" key="1">
    <citation type="journal article" date="2018" name="J. Microbiol.">
        <title>Bacillus spongiae sp. nov., isolated from sponge of Jeju Island.</title>
        <authorList>
            <person name="Lee G.E."/>
            <person name="Im W.T."/>
            <person name="Park J.S."/>
        </authorList>
    </citation>
    <scope>NUCLEOTIDE SEQUENCE [LARGE SCALE GENOMIC DNA]</scope>
    <source>
        <strain evidence="1 2">135PIL107-10</strain>
    </source>
</reference>
<evidence type="ECO:0000313" key="1">
    <source>
        <dbReference type="EMBL" id="MEI5907975.1"/>
    </source>
</evidence>
<comment type="caution">
    <text evidence="1">The sequence shown here is derived from an EMBL/GenBank/DDBJ whole genome shotgun (WGS) entry which is preliminary data.</text>
</comment>
<dbReference type="Proteomes" id="UP001312865">
    <property type="component" value="Unassembled WGS sequence"/>
</dbReference>
<dbReference type="EMBL" id="JBBAXC010000010">
    <property type="protein sequence ID" value="MEI5907975.1"/>
    <property type="molecule type" value="Genomic_DNA"/>
</dbReference>
<accession>A0ABU8HF29</accession>
<protein>
    <submittedName>
        <fullName evidence="1">Flavoprotein</fullName>
    </submittedName>
</protein>
<sequence length="140" mass="16328">MNHSFEKSLHAFINAWSSSSLIKFKDFLSKDYKAREIREGEIIDFGYEESILGWQQGFQFANSNEAKWRINELSRIPLKEDEMMVILSATMEVEGKNLETANLFFNTFKNSSQNEWKLVRSYIEAGIPTENLRNNTVQGY</sequence>
<evidence type="ECO:0000313" key="2">
    <source>
        <dbReference type="Proteomes" id="UP001312865"/>
    </source>
</evidence>
<dbReference type="RefSeq" id="WP_336587418.1">
    <property type="nucleotide sequence ID" value="NZ_JBBAXC010000010.1"/>
</dbReference>
<keyword evidence="2" id="KW-1185">Reference proteome</keyword>
<name>A0ABU8HF29_9BACI</name>